<evidence type="ECO:0000313" key="2">
    <source>
        <dbReference type="Proteomes" id="UP000799755"/>
    </source>
</evidence>
<dbReference type="EMBL" id="MU003514">
    <property type="protein sequence ID" value="KAF2468958.1"/>
    <property type="molecule type" value="Genomic_DNA"/>
</dbReference>
<protein>
    <submittedName>
        <fullName evidence="1">Uncharacterized protein</fullName>
    </submittedName>
</protein>
<proteinExistence type="predicted"/>
<gene>
    <name evidence="1" type="ORF">BDR25DRAFT_54408</name>
</gene>
<comment type="caution">
    <text evidence="1">The sequence shown here is derived from an EMBL/GenBank/DDBJ whole genome shotgun (WGS) entry which is preliminary data.</text>
</comment>
<accession>A0ACB6QPN3</accession>
<sequence>MEVLDARLKAKGHNELHDALAREELFIPMKVTFEGEEYFLMKLLTEADYQNLMSRRMERAQKLQAGKAPQMNVYLRWMNKYASEKNTHIPQIHRQASQFYNPLSQFHGKVPQFRNQAPQFSIQDPQFRCQVLRFRSQIEPFYNLRQQFSKPVPERFNQGAQFYKWVPKNPQFKPVSISVGRATGGNEDDTGKAKSSSPPTARASSPAPAIRVATPISTVYVASPIPTTLSSLPTTPTRDVSPNATIPAISPPLAMRGSSLIPPMRTASSAPVSRPSSSALVPRTPPVALIYGDRPIPVSTRSAPARVLLVYNVWTPPAEWADPALRTTPRVPLLSHVLPTSVPDSPVKPKGLRGRLCWNRGSNTT</sequence>
<reference evidence="1" key="1">
    <citation type="journal article" date="2020" name="Stud. Mycol.">
        <title>101 Dothideomycetes genomes: a test case for predicting lifestyles and emergence of pathogens.</title>
        <authorList>
            <person name="Haridas S."/>
            <person name="Albert R."/>
            <person name="Binder M."/>
            <person name="Bloem J."/>
            <person name="Labutti K."/>
            <person name="Salamov A."/>
            <person name="Andreopoulos B."/>
            <person name="Baker S."/>
            <person name="Barry K."/>
            <person name="Bills G."/>
            <person name="Bluhm B."/>
            <person name="Cannon C."/>
            <person name="Castanera R."/>
            <person name="Culley D."/>
            <person name="Daum C."/>
            <person name="Ezra D."/>
            <person name="Gonzalez J."/>
            <person name="Henrissat B."/>
            <person name="Kuo A."/>
            <person name="Liang C."/>
            <person name="Lipzen A."/>
            <person name="Lutzoni F."/>
            <person name="Magnuson J."/>
            <person name="Mondo S."/>
            <person name="Nolan M."/>
            <person name="Ohm R."/>
            <person name="Pangilinan J."/>
            <person name="Park H.-J."/>
            <person name="Ramirez L."/>
            <person name="Alfaro M."/>
            <person name="Sun H."/>
            <person name="Tritt A."/>
            <person name="Yoshinaga Y."/>
            <person name="Zwiers L.-H."/>
            <person name="Turgeon B."/>
            <person name="Goodwin S."/>
            <person name="Spatafora J."/>
            <person name="Crous P."/>
            <person name="Grigoriev I."/>
        </authorList>
    </citation>
    <scope>NUCLEOTIDE SEQUENCE</scope>
    <source>
        <strain evidence="1">ATCC 200398</strain>
    </source>
</reference>
<name>A0ACB6QPN3_9PLEO</name>
<dbReference type="Proteomes" id="UP000799755">
    <property type="component" value="Unassembled WGS sequence"/>
</dbReference>
<organism evidence="1 2">
    <name type="scientific">Lindgomyces ingoldianus</name>
    <dbReference type="NCBI Taxonomy" id="673940"/>
    <lineage>
        <taxon>Eukaryota</taxon>
        <taxon>Fungi</taxon>
        <taxon>Dikarya</taxon>
        <taxon>Ascomycota</taxon>
        <taxon>Pezizomycotina</taxon>
        <taxon>Dothideomycetes</taxon>
        <taxon>Pleosporomycetidae</taxon>
        <taxon>Pleosporales</taxon>
        <taxon>Lindgomycetaceae</taxon>
        <taxon>Lindgomyces</taxon>
    </lineage>
</organism>
<keyword evidence="2" id="KW-1185">Reference proteome</keyword>
<evidence type="ECO:0000313" key="1">
    <source>
        <dbReference type="EMBL" id="KAF2468958.1"/>
    </source>
</evidence>